<accession>A0ABS2BLV2</accession>
<feature type="transmembrane region" description="Helical" evidence="7">
    <location>
        <begin position="212"/>
        <end position="231"/>
    </location>
</feature>
<dbReference type="SUPFAM" id="SSF50182">
    <property type="entry name" value="Sm-like ribonucleoproteins"/>
    <property type="match status" value="1"/>
</dbReference>
<keyword evidence="5 7" id="KW-1133">Transmembrane helix</keyword>
<feature type="transmembrane region" description="Helical" evidence="7">
    <location>
        <begin position="171"/>
        <end position="192"/>
    </location>
</feature>
<reference evidence="10 11" key="1">
    <citation type="submission" date="2021-01" db="EMBL/GenBank/DDBJ databases">
        <title>Draft Genome Sequence and Polyhydroxyalkanoate Biosynthetic Potential of Jeongeupia naejangsanensis Type Strain DSM 24253.</title>
        <authorList>
            <person name="Turrini P."/>
            <person name="Artuso I."/>
            <person name="Lugli G.A."/>
            <person name="Frangipani E."/>
            <person name="Ventura M."/>
            <person name="Visca P."/>
        </authorList>
    </citation>
    <scope>NUCLEOTIDE SEQUENCE [LARGE SCALE GENOMIC DNA]</scope>
    <source>
        <strain evidence="10 11">DSM 24253</strain>
    </source>
</reference>
<evidence type="ECO:0000256" key="7">
    <source>
        <dbReference type="SAM" id="Phobius"/>
    </source>
</evidence>
<feature type="transmembrane region" description="Helical" evidence="7">
    <location>
        <begin position="27"/>
        <end position="48"/>
    </location>
</feature>
<evidence type="ECO:0000313" key="11">
    <source>
        <dbReference type="Proteomes" id="UP000809431"/>
    </source>
</evidence>
<protein>
    <submittedName>
        <fullName evidence="10">Mechanosensitive ion channel</fullName>
    </submittedName>
</protein>
<dbReference type="Pfam" id="PF00924">
    <property type="entry name" value="MS_channel_2nd"/>
    <property type="match status" value="1"/>
</dbReference>
<evidence type="ECO:0000259" key="8">
    <source>
        <dbReference type="Pfam" id="PF00924"/>
    </source>
</evidence>
<dbReference type="Gene3D" id="3.30.70.100">
    <property type="match status" value="1"/>
</dbReference>
<gene>
    <name evidence="10" type="ORF">JMJ54_12195</name>
</gene>
<proteinExistence type="inferred from homology"/>
<evidence type="ECO:0000256" key="4">
    <source>
        <dbReference type="ARBA" id="ARBA00022692"/>
    </source>
</evidence>
<evidence type="ECO:0000256" key="1">
    <source>
        <dbReference type="ARBA" id="ARBA00004651"/>
    </source>
</evidence>
<dbReference type="RefSeq" id="WP_203538840.1">
    <property type="nucleotide sequence ID" value="NZ_JAESND010000006.1"/>
</dbReference>
<dbReference type="Proteomes" id="UP000809431">
    <property type="component" value="Unassembled WGS sequence"/>
</dbReference>
<evidence type="ECO:0000256" key="3">
    <source>
        <dbReference type="ARBA" id="ARBA00022475"/>
    </source>
</evidence>
<feature type="transmembrane region" description="Helical" evidence="7">
    <location>
        <begin position="133"/>
        <end position="151"/>
    </location>
</feature>
<comment type="similarity">
    <text evidence="2">Belongs to the MscS (TC 1.A.23) family.</text>
</comment>
<comment type="caution">
    <text evidence="10">The sequence shown here is derived from an EMBL/GenBank/DDBJ whole genome shotgun (WGS) entry which is preliminary data.</text>
</comment>
<dbReference type="EMBL" id="JAESND010000006">
    <property type="protein sequence ID" value="MBM3116594.1"/>
    <property type="molecule type" value="Genomic_DNA"/>
</dbReference>
<feature type="domain" description="Mechanosensitive ion channel MscS" evidence="8">
    <location>
        <begin position="258"/>
        <end position="323"/>
    </location>
</feature>
<sequence length="444" mass="48847">MELTERQNLVVNLIAEVERSGMLHPSLLAQVGVLLLVLLLAWCGNTYIKPKLNLENSRWRAGGEGLLRVFFPLNALILMFFGNHLLKLVYPAPHTLLAIATVLLTAMANIRVLVYMLRHVFNGADWVTKGERYIAASIWGLYVMHVVGILPEIAEALDAVSFPMGKGRVSILLILQGLASVAATLLVAMWIARMIERRLMRAEMIDMNVRVVLVKLLQTLLVVLAVIVALPLVGIDLTVLSVFGGALGVGLGFGLQKIASNYVSGFIILIDRSIKIGDLVNVDNRLGVITSITSRYVVLKSADGTEALIPNDTLVTSTVVNQSYREKQVWTKVPVSVAYESDLDLVMKLLVDIATAHPRIMKDPSPRAYIETFGASSVDMSVGFWLKDPENGQLSLRSEINQKVWAAFREHGINIPFNRLDVVHFRPTDRVAGDGNLQGASQPE</sequence>
<keyword evidence="11" id="KW-1185">Reference proteome</keyword>
<dbReference type="InterPro" id="IPR011066">
    <property type="entry name" value="MscS_channel_C_sf"/>
</dbReference>
<dbReference type="SUPFAM" id="SSF82861">
    <property type="entry name" value="Mechanosensitive channel protein MscS (YggB), transmembrane region"/>
    <property type="match status" value="1"/>
</dbReference>
<dbReference type="SUPFAM" id="SSF82689">
    <property type="entry name" value="Mechanosensitive channel protein MscS (YggB), C-terminal domain"/>
    <property type="match status" value="1"/>
</dbReference>
<dbReference type="PANTHER" id="PTHR30347">
    <property type="entry name" value="POTASSIUM CHANNEL RELATED"/>
    <property type="match status" value="1"/>
</dbReference>
<dbReference type="InterPro" id="IPR010920">
    <property type="entry name" value="LSM_dom_sf"/>
</dbReference>
<comment type="subcellular location">
    <subcellularLocation>
        <location evidence="1">Cell membrane</location>
        <topology evidence="1">Multi-pass membrane protein</topology>
    </subcellularLocation>
</comment>
<organism evidence="10 11">
    <name type="scientific">Jeongeupia naejangsanensis</name>
    <dbReference type="NCBI Taxonomy" id="613195"/>
    <lineage>
        <taxon>Bacteria</taxon>
        <taxon>Pseudomonadati</taxon>
        <taxon>Pseudomonadota</taxon>
        <taxon>Betaproteobacteria</taxon>
        <taxon>Neisseriales</taxon>
        <taxon>Chitinibacteraceae</taxon>
        <taxon>Jeongeupia</taxon>
    </lineage>
</organism>
<evidence type="ECO:0000256" key="5">
    <source>
        <dbReference type="ARBA" id="ARBA00022989"/>
    </source>
</evidence>
<keyword evidence="4 7" id="KW-0812">Transmembrane</keyword>
<evidence type="ECO:0000256" key="2">
    <source>
        <dbReference type="ARBA" id="ARBA00008017"/>
    </source>
</evidence>
<dbReference type="Gene3D" id="2.30.30.60">
    <property type="match status" value="1"/>
</dbReference>
<feature type="domain" description="Mechanosensitive ion channel MscS C-terminal" evidence="9">
    <location>
        <begin position="332"/>
        <end position="415"/>
    </location>
</feature>
<keyword evidence="3" id="KW-1003">Cell membrane</keyword>
<feature type="transmembrane region" description="Helical" evidence="7">
    <location>
        <begin position="96"/>
        <end position="121"/>
    </location>
</feature>
<dbReference type="InterPro" id="IPR006685">
    <property type="entry name" value="MscS_channel_2nd"/>
</dbReference>
<evidence type="ECO:0000256" key="6">
    <source>
        <dbReference type="ARBA" id="ARBA00023136"/>
    </source>
</evidence>
<dbReference type="InterPro" id="IPR049278">
    <property type="entry name" value="MS_channel_C"/>
</dbReference>
<dbReference type="Gene3D" id="1.10.287.1260">
    <property type="match status" value="1"/>
</dbReference>
<evidence type="ECO:0000313" key="10">
    <source>
        <dbReference type="EMBL" id="MBM3116594.1"/>
    </source>
</evidence>
<dbReference type="InterPro" id="IPR011014">
    <property type="entry name" value="MscS_channel_TM-2"/>
</dbReference>
<name>A0ABS2BLV2_9NEIS</name>
<dbReference type="InterPro" id="IPR052702">
    <property type="entry name" value="MscS-like_channel"/>
</dbReference>
<keyword evidence="6 7" id="KW-0472">Membrane</keyword>
<dbReference type="InterPro" id="IPR023408">
    <property type="entry name" value="MscS_beta-dom_sf"/>
</dbReference>
<dbReference type="Pfam" id="PF21082">
    <property type="entry name" value="MS_channel_3rd"/>
    <property type="match status" value="1"/>
</dbReference>
<dbReference type="PANTHER" id="PTHR30347:SF1">
    <property type="entry name" value="MECHANOSENSITIVE CHANNEL MSCK"/>
    <property type="match status" value="1"/>
</dbReference>
<feature type="transmembrane region" description="Helical" evidence="7">
    <location>
        <begin position="69"/>
        <end position="90"/>
    </location>
</feature>
<evidence type="ECO:0000259" key="9">
    <source>
        <dbReference type="Pfam" id="PF21082"/>
    </source>
</evidence>